<dbReference type="AlphaFoldDB" id="A0A2L2SPZ5"/>
<name>A0A2L2SPZ5_9HYPO</name>
<reference evidence="2" key="1">
    <citation type="submission" date="2014-10" db="EMBL/GenBank/DDBJ databases">
        <authorList>
            <person name="King R."/>
        </authorList>
    </citation>
    <scope>NUCLEOTIDE SEQUENCE [LARGE SCALE GENOMIC DNA]</scope>
    <source>
        <strain evidence="2">A3/5</strain>
    </source>
</reference>
<dbReference type="EMBL" id="LN649232">
    <property type="protein sequence ID" value="CEI38910.1"/>
    <property type="molecule type" value="Genomic_DNA"/>
</dbReference>
<organism evidence="1 2">
    <name type="scientific">Fusarium venenatum</name>
    <dbReference type="NCBI Taxonomy" id="56646"/>
    <lineage>
        <taxon>Eukaryota</taxon>
        <taxon>Fungi</taxon>
        <taxon>Dikarya</taxon>
        <taxon>Ascomycota</taxon>
        <taxon>Pezizomycotina</taxon>
        <taxon>Sordariomycetes</taxon>
        <taxon>Hypocreomycetidae</taxon>
        <taxon>Hypocreales</taxon>
        <taxon>Nectriaceae</taxon>
        <taxon>Fusarium</taxon>
    </lineage>
</organism>
<dbReference type="Proteomes" id="UP000245910">
    <property type="component" value="Chromosome IIII"/>
</dbReference>
<evidence type="ECO:0000313" key="1">
    <source>
        <dbReference type="EMBL" id="CEI38910.1"/>
    </source>
</evidence>
<accession>A0A2L2SPZ5</accession>
<proteinExistence type="predicted"/>
<sequence>MHATPVAASQVEDEASPLLTCVAAIPSLPPDELQILGSTPPSSIQPSIANHQPRSYVESYSVLIGRLPTIFRILSYCVYPLFETGDSDSVIDSAISRFLAKKHSIVWSLYAAIPSLNCMTAVSTPNHCQQARYEMPSLPIVQTFP</sequence>
<evidence type="ECO:0000313" key="2">
    <source>
        <dbReference type="Proteomes" id="UP000245910"/>
    </source>
</evidence>
<protein>
    <submittedName>
        <fullName evidence="1">Uncharacterized protein</fullName>
    </submittedName>
</protein>
<keyword evidence="2" id="KW-1185">Reference proteome</keyword>